<keyword evidence="4" id="KW-1185">Reference proteome</keyword>
<dbReference type="InterPro" id="IPR044855">
    <property type="entry name" value="CoA-Trfase_III_dom3_sf"/>
</dbReference>
<protein>
    <submittedName>
        <fullName evidence="3">Related to alpha-methylacyl-coa racemase</fullName>
    </submittedName>
</protein>
<evidence type="ECO:0000313" key="3">
    <source>
        <dbReference type="EMBL" id="SNX82922.1"/>
    </source>
</evidence>
<evidence type="ECO:0000256" key="2">
    <source>
        <dbReference type="ARBA" id="ARBA00022679"/>
    </source>
</evidence>
<dbReference type="Pfam" id="PF02515">
    <property type="entry name" value="CoA_transf_3"/>
    <property type="match status" value="1"/>
</dbReference>
<sequence>MRVVSSSFRPMFREGTNKRIASCSVSYSLATASSLMLAWNAKSASQLDTIKIITRAFTNSSTRFSIDTTNTFTATIQDEPSIPPPLKGIRIVDLTRVLAGPYCTMLLADLGADVIKVEHPRGGDDTRAWLPPFAQPPTANHACKPPPGKQDYWATLPPESAYFLSINRSKRSITVDLKSPAGKKIIHDLVRNADVVVENYLPGKLGSMGLGYDDLKAIKPDIIYASLTGYGQTGRYRDKAGYDVIIAADAGMMHITGESDRPPVKIGVAMTDLTTGLYVHGAIMAALIGRAQTGKGVHIDASLFDCQIASLANIASNYLIAGQEASRHGDKHPSIVPYQTFQAKDGRIMLGAGNDGQFKLLCKLLGKPQLSEDEKYATNAARVKHREQLIPLLEALLVERTVEEWCDAINGKIPAAPIRNIKGTFDEHPQSKDRKVVAQVDHPRAGKIKIVAPAVRYGGGKMKIRAPPPVLGEHTDEVLIQELGMSEEQVADLRKSGAIGQ</sequence>
<evidence type="ECO:0000256" key="1">
    <source>
        <dbReference type="ARBA" id="ARBA00008383"/>
    </source>
</evidence>
<dbReference type="AlphaFoldDB" id="A0AAJ5C3T4"/>
<keyword evidence="2" id="KW-0808">Transferase</keyword>
<comment type="similarity">
    <text evidence="1">Belongs to the CoA-transferase III family.</text>
</comment>
<dbReference type="SUPFAM" id="SSF89796">
    <property type="entry name" value="CoA-transferase family III (CaiB/BaiF)"/>
    <property type="match status" value="1"/>
</dbReference>
<dbReference type="InterPro" id="IPR003673">
    <property type="entry name" value="CoA-Trfase_fam_III"/>
</dbReference>
<dbReference type="Gene3D" id="3.30.1540.10">
    <property type="entry name" value="formyl-coa transferase, domain 3"/>
    <property type="match status" value="1"/>
</dbReference>
<name>A0AAJ5C3T4_9BASI</name>
<dbReference type="GO" id="GO:0047369">
    <property type="term" value="F:succinate-hydroxymethylglutarate CoA-transferase activity"/>
    <property type="evidence" value="ECO:0007669"/>
    <property type="project" value="TreeGrafter"/>
</dbReference>
<dbReference type="EMBL" id="OAPG01000003">
    <property type="protein sequence ID" value="SNX82922.1"/>
    <property type="molecule type" value="Genomic_DNA"/>
</dbReference>
<dbReference type="Proteomes" id="UP001294444">
    <property type="component" value="Unassembled WGS sequence"/>
</dbReference>
<dbReference type="InterPro" id="IPR050483">
    <property type="entry name" value="CoA-transferase_III_domain"/>
</dbReference>
<proteinExistence type="inferred from homology"/>
<accession>A0AAJ5C3T4</accession>
<organism evidence="3 4">
    <name type="scientific">Melanopsichium pennsylvanicum</name>
    <dbReference type="NCBI Taxonomy" id="63383"/>
    <lineage>
        <taxon>Eukaryota</taxon>
        <taxon>Fungi</taxon>
        <taxon>Dikarya</taxon>
        <taxon>Basidiomycota</taxon>
        <taxon>Ustilaginomycotina</taxon>
        <taxon>Ustilaginomycetes</taxon>
        <taxon>Ustilaginales</taxon>
        <taxon>Ustilaginaceae</taxon>
        <taxon>Melanopsichium</taxon>
    </lineage>
</organism>
<evidence type="ECO:0000313" key="4">
    <source>
        <dbReference type="Proteomes" id="UP001294444"/>
    </source>
</evidence>
<dbReference type="Gene3D" id="3.40.50.10540">
    <property type="entry name" value="Crotonobetainyl-coa:carnitine coa-transferase, domain 1"/>
    <property type="match status" value="1"/>
</dbReference>
<dbReference type="GO" id="GO:0005739">
    <property type="term" value="C:mitochondrion"/>
    <property type="evidence" value="ECO:0007669"/>
    <property type="project" value="TreeGrafter"/>
</dbReference>
<dbReference type="PANTHER" id="PTHR48207">
    <property type="entry name" value="SUCCINATE--HYDROXYMETHYLGLUTARATE COA-TRANSFERASE"/>
    <property type="match status" value="1"/>
</dbReference>
<comment type="caution">
    <text evidence="3">The sequence shown here is derived from an EMBL/GenBank/DDBJ whole genome shotgun (WGS) entry which is preliminary data.</text>
</comment>
<gene>
    <name evidence="3" type="ORF">MEPE_01628</name>
</gene>
<reference evidence="3" key="1">
    <citation type="submission" date="2023-10" db="EMBL/GenBank/DDBJ databases">
        <authorList>
            <person name="Guldener U."/>
        </authorList>
    </citation>
    <scope>NUCLEOTIDE SEQUENCE</scope>
    <source>
        <strain evidence="3">Mp4</strain>
    </source>
</reference>
<dbReference type="InterPro" id="IPR023606">
    <property type="entry name" value="CoA-Trfase_III_dom_1_sf"/>
</dbReference>
<dbReference type="PANTHER" id="PTHR48207:SF3">
    <property type="entry name" value="SUCCINATE--HYDROXYMETHYLGLUTARATE COA-TRANSFERASE"/>
    <property type="match status" value="1"/>
</dbReference>